<comment type="caution">
    <text evidence="2">The sequence shown here is derived from an EMBL/GenBank/DDBJ whole genome shotgun (WGS) entry which is preliminary data.</text>
</comment>
<sequence>MNTLTKFLIVMVLLALVLFVSFRHNRIVAFDYNENTDLNSREYSKVNQNEQSNETNQVNSQTLSTESTGATLSNSSNIVAETNTIHTTPMDFTEKTLQNTTKPLASETTTLQGAQLTPTSTKISSSSSNTVVNTTVDVEANLPESSETIYSEILTFEKAVRKYISKGYRISTLNTSSVKNAGLIDDQLAQKYDVTFKLAKDGYDIVITLKYAVSEEIRKELVYKKGITLNGEKVVYTFWIKAYR</sequence>
<feature type="region of interest" description="Disordered" evidence="1">
    <location>
        <begin position="44"/>
        <end position="70"/>
    </location>
</feature>
<accession>A0A7C5Y3K3</accession>
<evidence type="ECO:0000256" key="1">
    <source>
        <dbReference type="SAM" id="MobiDB-lite"/>
    </source>
</evidence>
<dbReference type="EMBL" id="DRXW01000072">
    <property type="protein sequence ID" value="HHR33526.1"/>
    <property type="molecule type" value="Genomic_DNA"/>
</dbReference>
<organism evidence="2">
    <name type="scientific">Fervidobacterium nodosum</name>
    <dbReference type="NCBI Taxonomy" id="2424"/>
    <lineage>
        <taxon>Bacteria</taxon>
        <taxon>Thermotogati</taxon>
        <taxon>Thermotogota</taxon>
        <taxon>Thermotogae</taxon>
        <taxon>Thermotogales</taxon>
        <taxon>Fervidobacteriaceae</taxon>
        <taxon>Fervidobacterium</taxon>
    </lineage>
</organism>
<name>A0A7C5Y3K3_9BACT</name>
<feature type="compositionally biased region" description="Polar residues" evidence="1">
    <location>
        <begin position="45"/>
        <end position="70"/>
    </location>
</feature>
<feature type="compositionally biased region" description="Polar residues" evidence="1">
    <location>
        <begin position="107"/>
        <end position="116"/>
    </location>
</feature>
<evidence type="ECO:0000313" key="2">
    <source>
        <dbReference type="EMBL" id="HHR33526.1"/>
    </source>
</evidence>
<protein>
    <submittedName>
        <fullName evidence="2">Uncharacterized protein</fullName>
    </submittedName>
</protein>
<gene>
    <name evidence="2" type="ORF">ENM46_01095</name>
</gene>
<feature type="compositionally biased region" description="Low complexity" evidence="1">
    <location>
        <begin position="117"/>
        <end position="127"/>
    </location>
</feature>
<feature type="region of interest" description="Disordered" evidence="1">
    <location>
        <begin position="107"/>
        <end position="127"/>
    </location>
</feature>
<dbReference type="AlphaFoldDB" id="A0A7C5Y3K3"/>
<reference evidence="2" key="1">
    <citation type="journal article" date="2020" name="mSystems">
        <title>Genome- and Community-Level Interaction Insights into Carbon Utilization and Element Cycling Functions of Hydrothermarchaeota in Hydrothermal Sediment.</title>
        <authorList>
            <person name="Zhou Z."/>
            <person name="Liu Y."/>
            <person name="Xu W."/>
            <person name="Pan J."/>
            <person name="Luo Z.H."/>
            <person name="Li M."/>
        </authorList>
    </citation>
    <scope>NUCLEOTIDE SEQUENCE [LARGE SCALE GENOMIC DNA]</scope>
    <source>
        <strain evidence="2">SpSt-1088</strain>
    </source>
</reference>
<proteinExistence type="predicted"/>